<organism evidence="1 2">
    <name type="scientific">Holothuria leucospilota</name>
    <name type="common">Black long sea cucumber</name>
    <name type="synonym">Mertensiothuria leucospilota</name>
    <dbReference type="NCBI Taxonomy" id="206669"/>
    <lineage>
        <taxon>Eukaryota</taxon>
        <taxon>Metazoa</taxon>
        <taxon>Echinodermata</taxon>
        <taxon>Eleutherozoa</taxon>
        <taxon>Echinozoa</taxon>
        <taxon>Holothuroidea</taxon>
        <taxon>Aspidochirotacea</taxon>
        <taxon>Aspidochirotida</taxon>
        <taxon>Holothuriidae</taxon>
        <taxon>Holothuria</taxon>
    </lineage>
</organism>
<protein>
    <submittedName>
        <fullName evidence="1">Uncharacterized protein</fullName>
    </submittedName>
</protein>
<proteinExistence type="predicted"/>
<gene>
    <name evidence="1" type="ORF">HOLleu_04800</name>
</gene>
<dbReference type="Proteomes" id="UP001152320">
    <property type="component" value="Chromosome 2"/>
</dbReference>
<reference evidence="1" key="1">
    <citation type="submission" date="2021-10" db="EMBL/GenBank/DDBJ databases">
        <title>Tropical sea cucumber genome reveals ecological adaptation and Cuvierian tubules defense mechanism.</title>
        <authorList>
            <person name="Chen T."/>
        </authorList>
    </citation>
    <scope>NUCLEOTIDE SEQUENCE</scope>
    <source>
        <strain evidence="1">Nanhai2018</strain>
        <tissue evidence="1">Muscle</tissue>
    </source>
</reference>
<dbReference type="EMBL" id="JAIZAY010000002">
    <property type="protein sequence ID" value="KAJ8046196.1"/>
    <property type="molecule type" value="Genomic_DNA"/>
</dbReference>
<comment type="caution">
    <text evidence="1">The sequence shown here is derived from an EMBL/GenBank/DDBJ whole genome shotgun (WGS) entry which is preliminary data.</text>
</comment>
<name>A0A9Q1CJ03_HOLLE</name>
<evidence type="ECO:0000313" key="1">
    <source>
        <dbReference type="EMBL" id="KAJ8046196.1"/>
    </source>
</evidence>
<keyword evidence="2" id="KW-1185">Reference proteome</keyword>
<dbReference type="AlphaFoldDB" id="A0A9Q1CJ03"/>
<accession>A0A9Q1CJ03</accession>
<sequence length="112" mass="13266">MKNLTWSCLVGQEKRTLLKKWNSKDHSADHRWLRSDDDARKECYTSLYIHRKFSVKAATIEGVTLIIKKAHNVLIHKDDTKFDVIEYDRPYYLNTFTDYTVSDKSDAIYDCE</sequence>
<evidence type="ECO:0000313" key="2">
    <source>
        <dbReference type="Proteomes" id="UP001152320"/>
    </source>
</evidence>